<gene>
    <name evidence="2" type="ORF">US42_C0007G0027</name>
</gene>
<accession>A0A0G0JHS4</accession>
<name>A0A0G0JHS4_9BACT</name>
<evidence type="ECO:0008006" key="4">
    <source>
        <dbReference type="Google" id="ProtNLM"/>
    </source>
</evidence>
<proteinExistence type="predicted"/>
<evidence type="ECO:0000313" key="2">
    <source>
        <dbReference type="EMBL" id="KKQ27636.1"/>
    </source>
</evidence>
<keyword evidence="1" id="KW-1133">Transmembrane helix</keyword>
<organism evidence="2 3">
    <name type="scientific">Candidatus Magasanikbacteria bacterium GW2011_GWC2_37_14</name>
    <dbReference type="NCBI Taxonomy" id="1619046"/>
    <lineage>
        <taxon>Bacteria</taxon>
        <taxon>Candidatus Magasanikiibacteriota</taxon>
    </lineage>
</organism>
<dbReference type="AlphaFoldDB" id="A0A0G0JHS4"/>
<keyword evidence="1" id="KW-0812">Transmembrane</keyword>
<keyword evidence="1" id="KW-0472">Membrane</keyword>
<dbReference type="STRING" id="1619046.US42_C0007G0027"/>
<feature type="transmembrane region" description="Helical" evidence="1">
    <location>
        <begin position="60"/>
        <end position="83"/>
    </location>
</feature>
<dbReference type="EMBL" id="LBSX01000007">
    <property type="protein sequence ID" value="KKQ27636.1"/>
    <property type="molecule type" value="Genomic_DNA"/>
</dbReference>
<reference evidence="2 3" key="1">
    <citation type="journal article" date="2015" name="Nature">
        <title>rRNA introns, odd ribosomes, and small enigmatic genomes across a large radiation of phyla.</title>
        <authorList>
            <person name="Brown C.T."/>
            <person name="Hug L.A."/>
            <person name="Thomas B.C."/>
            <person name="Sharon I."/>
            <person name="Castelle C.J."/>
            <person name="Singh A."/>
            <person name="Wilkins M.J."/>
            <person name="Williams K.H."/>
            <person name="Banfield J.F."/>
        </authorList>
    </citation>
    <scope>NUCLEOTIDE SEQUENCE [LARGE SCALE GENOMIC DNA]</scope>
</reference>
<feature type="transmembrane region" description="Helical" evidence="1">
    <location>
        <begin position="104"/>
        <end position="126"/>
    </location>
</feature>
<protein>
    <recommendedName>
        <fullName evidence="4">SbsA Ig-like domain-containing protein</fullName>
    </recommendedName>
</protein>
<sequence length="723" mass="78924">MLPWINKNHSWLKAAILGLLVFVVAFLFWQVLPAQAQNNDLFGLQPVENSIGLVKTDIRIIIAQIIRAIFGLLGTIALVIMMYAGYVIMTSGGNEEEVSKGKKIMINAVIGLAIILSAFAIAQFIINMLSDGNQNNGRGAAGVPIINTFAGSGALGQVVKDHYPFRDQTAVPRNTSIVVTFFEPIDPASIIVNTNSSCWGGDNKPTTTCEFGGAVPAIPYYGDCLDVNKDNKINRLTECDAMNTSTIGIFMATDTYFANLGSITANGGQLVTASALTIYEDGAQKNTRTFVFKPYDFIGSETTDVWYSVRLTNNILYKEPAPGDTPGVFSKNIGRKDYEWNFQTNTQIDFTPPYVVDTYPTGNETGKDTPARNSIIQINFSEAMDPTGVQGQIIADPTSFANVILNTNFGVTPTTTLGNWKLSNRYRTLEFVSSLACGQNSCGETMYCLPLDCPSNAENCTKPFKALVRTADLMPGAQLPFEGMPFSGAMDMASNALDDNNQGRLATPHKPTISNPLLINDNERNPDNFYWNFNIINKIDRTSPYIQTVEPDIDEENVTDNAPLKIHFNSRMWLDSVYGIKLDEYPVAVNGVEPIWFCPISETFAGKTVTKLDHRIFGPNNADLYYFPSIPSTIKNLVQNCVYPGRGPVVQGAQGQSTACIVTYNEDDGSILSTENCVGVETASAKDTGCVQTTDTDLQVTSTVAKCLSALKTEDISQTVIFK</sequence>
<dbReference type="Pfam" id="PF18895">
    <property type="entry name" value="T4SS_pilin"/>
    <property type="match status" value="1"/>
</dbReference>
<evidence type="ECO:0000256" key="1">
    <source>
        <dbReference type="SAM" id="Phobius"/>
    </source>
</evidence>
<evidence type="ECO:0000313" key="3">
    <source>
        <dbReference type="Proteomes" id="UP000034849"/>
    </source>
</evidence>
<comment type="caution">
    <text evidence="2">The sequence shown here is derived from an EMBL/GenBank/DDBJ whole genome shotgun (WGS) entry which is preliminary data.</text>
</comment>
<dbReference type="Proteomes" id="UP000034849">
    <property type="component" value="Unassembled WGS sequence"/>
</dbReference>
<dbReference type="InterPro" id="IPR043993">
    <property type="entry name" value="T4SS_pilin"/>
</dbReference>